<dbReference type="PATRIC" id="fig|1346791.3.peg.4263"/>
<dbReference type="AlphaFoldDB" id="T0K0H7"/>
<evidence type="ECO:0000256" key="1">
    <source>
        <dbReference type="ARBA" id="ARBA00023002"/>
    </source>
</evidence>
<evidence type="ECO:0000313" key="3">
    <source>
        <dbReference type="EMBL" id="EQB30009.1"/>
    </source>
</evidence>
<keyword evidence="4" id="KW-1185">Reference proteome</keyword>
<dbReference type="eggNOG" id="COG4638">
    <property type="taxonomic scope" value="Bacteria"/>
</dbReference>
<evidence type="ECO:0000313" key="4">
    <source>
        <dbReference type="Proteomes" id="UP000015523"/>
    </source>
</evidence>
<keyword evidence="1" id="KW-0560">Oxidoreductase</keyword>
<sequence>MTTRPISLAIVQNRRSPKEPQSAYPTDLAQGGLLTTLTLHLGSIGNESMRSGSMHVSERDGAVRAELVMPGTICPFGPLEGQLCDQWNNVEWHAPAAMILDFGAVPPGAPPIQDDGGYAFHIFTPETERTTHYFFGSSGSYGEEEAWMPKMIGELQNRVFLEEDNPMMEAIEERMAGRDFWDLKPAILSSDAAAVRVRRKIAKLCRQEARVPG</sequence>
<dbReference type="Pfam" id="PF19112">
    <property type="entry name" value="VanA_C"/>
    <property type="match status" value="1"/>
</dbReference>
<feature type="domain" description="Vanillate O-demethylase oxygenase-like C-terminal catalytic" evidence="2">
    <location>
        <begin position="39"/>
        <end position="206"/>
    </location>
</feature>
<dbReference type="Proteomes" id="UP000015523">
    <property type="component" value="Unassembled WGS sequence"/>
</dbReference>
<dbReference type="InterPro" id="IPR044043">
    <property type="entry name" value="VanA_C_cat"/>
</dbReference>
<dbReference type="GO" id="GO:0016491">
    <property type="term" value="F:oxidoreductase activity"/>
    <property type="evidence" value="ECO:0007669"/>
    <property type="project" value="UniProtKB-KW"/>
</dbReference>
<comment type="caution">
    <text evidence="3">The sequence shown here is derived from an EMBL/GenBank/DDBJ whole genome shotgun (WGS) entry which is preliminary data.</text>
</comment>
<reference evidence="3 4" key="1">
    <citation type="journal article" date="2013" name="Genome Announc.">
        <title>Draft Genome Sequence of Sphingobium ummariense Strain RL-3, a Hexachlorocyclohexane-Degrading Bacterium.</title>
        <authorList>
            <person name="Kohli P."/>
            <person name="Dua A."/>
            <person name="Sangwan N."/>
            <person name="Oldach P."/>
            <person name="Khurana J.P."/>
            <person name="Lal R."/>
        </authorList>
    </citation>
    <scope>NUCLEOTIDE SEQUENCE [LARGE SCALE GENOMIC DNA]</scope>
    <source>
        <strain evidence="3 4">RL-3</strain>
    </source>
</reference>
<protein>
    <recommendedName>
        <fullName evidence="2">Vanillate O-demethylase oxygenase-like C-terminal catalytic domain-containing protein</fullName>
    </recommendedName>
</protein>
<dbReference type="SUPFAM" id="SSF55961">
    <property type="entry name" value="Bet v1-like"/>
    <property type="match status" value="1"/>
</dbReference>
<accession>T0K0H7</accession>
<gene>
    <name evidence="3" type="ORF">M529_22065</name>
</gene>
<proteinExistence type="predicted"/>
<dbReference type="STRING" id="1346791.M529_22065"/>
<evidence type="ECO:0000259" key="2">
    <source>
        <dbReference type="Pfam" id="PF19112"/>
    </source>
</evidence>
<name>T0K0H7_9SPHN</name>
<dbReference type="Gene3D" id="3.90.380.10">
    <property type="entry name" value="Naphthalene 1,2-dioxygenase Alpha Subunit, Chain A, domain 1"/>
    <property type="match status" value="1"/>
</dbReference>
<dbReference type="EMBL" id="AUWY01000129">
    <property type="protein sequence ID" value="EQB30009.1"/>
    <property type="molecule type" value="Genomic_DNA"/>
</dbReference>
<organism evidence="3 4">
    <name type="scientific">Sphingobium ummariense RL-3</name>
    <dbReference type="NCBI Taxonomy" id="1346791"/>
    <lineage>
        <taxon>Bacteria</taxon>
        <taxon>Pseudomonadati</taxon>
        <taxon>Pseudomonadota</taxon>
        <taxon>Alphaproteobacteria</taxon>
        <taxon>Sphingomonadales</taxon>
        <taxon>Sphingomonadaceae</taxon>
        <taxon>Sphingobium</taxon>
    </lineage>
</organism>